<evidence type="ECO:0000256" key="1">
    <source>
        <dbReference type="SAM" id="MobiDB-lite"/>
    </source>
</evidence>
<reference evidence="2" key="1">
    <citation type="submission" date="2019-12" db="EMBL/GenBank/DDBJ databases">
        <title>Genome sequencing and annotation of Brassica cretica.</title>
        <authorList>
            <person name="Studholme D.J."/>
            <person name="Sarris P.F."/>
        </authorList>
    </citation>
    <scope>NUCLEOTIDE SEQUENCE</scope>
    <source>
        <strain evidence="2">PFS-102/07</strain>
        <tissue evidence="2">Leaf</tissue>
    </source>
</reference>
<evidence type="ECO:0000313" key="2">
    <source>
        <dbReference type="EMBL" id="KAF2561620.1"/>
    </source>
</evidence>
<comment type="caution">
    <text evidence="2">The sequence shown here is derived from an EMBL/GenBank/DDBJ whole genome shotgun (WGS) entry which is preliminary data.</text>
</comment>
<protein>
    <submittedName>
        <fullName evidence="2">Uncharacterized protein</fullName>
    </submittedName>
</protein>
<proteinExistence type="predicted"/>
<name>A0A8S9HW05_BRACR</name>
<dbReference type="EMBL" id="QGKY02001250">
    <property type="protein sequence ID" value="KAF2561620.1"/>
    <property type="molecule type" value="Genomic_DNA"/>
</dbReference>
<feature type="compositionally biased region" description="Basic residues" evidence="1">
    <location>
        <begin position="53"/>
        <end position="63"/>
    </location>
</feature>
<dbReference type="AlphaFoldDB" id="A0A8S9HW05"/>
<feature type="region of interest" description="Disordered" evidence="1">
    <location>
        <begin position="49"/>
        <end position="69"/>
    </location>
</feature>
<accession>A0A8S9HW05</accession>
<gene>
    <name evidence="2" type="ORF">F2Q70_00016782</name>
</gene>
<sequence>MSTPLLVLQWPATLVEQQNEEISAIEEEETWMTPLVRYLEDDIFPEDHNESRKIKKKAARGKRAGSDPRVLQSWPTLNVKVVRPRKNKTVMRHKVGMGLRKPEYAVNTT</sequence>
<organism evidence="2">
    <name type="scientific">Brassica cretica</name>
    <name type="common">Mustard</name>
    <dbReference type="NCBI Taxonomy" id="69181"/>
    <lineage>
        <taxon>Eukaryota</taxon>
        <taxon>Viridiplantae</taxon>
        <taxon>Streptophyta</taxon>
        <taxon>Embryophyta</taxon>
        <taxon>Tracheophyta</taxon>
        <taxon>Spermatophyta</taxon>
        <taxon>Magnoliopsida</taxon>
        <taxon>eudicotyledons</taxon>
        <taxon>Gunneridae</taxon>
        <taxon>Pentapetalae</taxon>
        <taxon>rosids</taxon>
        <taxon>malvids</taxon>
        <taxon>Brassicales</taxon>
        <taxon>Brassicaceae</taxon>
        <taxon>Brassiceae</taxon>
        <taxon>Brassica</taxon>
    </lineage>
</organism>